<proteinExistence type="predicted"/>
<keyword evidence="2" id="KW-1185">Reference proteome</keyword>
<dbReference type="EMBL" id="FPKV01000003">
    <property type="protein sequence ID" value="SFZ94015.1"/>
    <property type="molecule type" value="Genomic_DNA"/>
</dbReference>
<name>A0A1K2INR4_9FLAO</name>
<reference evidence="1 2" key="1">
    <citation type="submission" date="2016-10" db="EMBL/GenBank/DDBJ databases">
        <authorList>
            <person name="de Groot N.N."/>
        </authorList>
    </citation>
    <scope>NUCLEOTIDE SEQUENCE [LARGE SCALE GENOMIC DNA]</scope>
    <source>
        <strain evidence="1 2">DSM 18180</strain>
    </source>
</reference>
<dbReference type="OrthoDB" id="5472311at2"/>
<gene>
    <name evidence="1" type="ORF">SAMN05428642_103515</name>
</gene>
<protein>
    <recommendedName>
        <fullName evidence="3">Glycosyl transferases group 1</fullName>
    </recommendedName>
</protein>
<dbReference type="AlphaFoldDB" id="A0A1K2INR4"/>
<dbReference type="Proteomes" id="UP000182544">
    <property type="component" value="Unassembled WGS sequence"/>
</dbReference>
<dbReference type="RefSeq" id="WP_072403112.1">
    <property type="nucleotide sequence ID" value="NZ_FPKV01000003.1"/>
</dbReference>
<dbReference type="STRING" id="369401.SAMN05428642_103515"/>
<organism evidence="1 2">
    <name type="scientific">Flaviramulus basaltis</name>
    <dbReference type="NCBI Taxonomy" id="369401"/>
    <lineage>
        <taxon>Bacteria</taxon>
        <taxon>Pseudomonadati</taxon>
        <taxon>Bacteroidota</taxon>
        <taxon>Flavobacteriia</taxon>
        <taxon>Flavobacteriales</taxon>
        <taxon>Flavobacteriaceae</taxon>
        <taxon>Flaviramulus</taxon>
    </lineage>
</organism>
<evidence type="ECO:0000313" key="1">
    <source>
        <dbReference type="EMBL" id="SFZ94015.1"/>
    </source>
</evidence>
<sequence length="352" mass="41450">MKVNKITFFFPELSKVNQTLDVENPEFWKTDASYTNIITYKAWLYYTYVQLKKLNYQVAISDTLPLDGIIVILADKKSRDTLNTNYKNLSKDAFLIVIRADELEFRFLLADIEIVQNGKYANNKNCFFIPHWPHPGIVPRKKERGTKIKNIVYKGGRGNLDQMFSSQKWLDFLNENNLNFVLDTEENNIETYHWHDYSDADIIVAVRPSFDNHDRSDKPALKLVNCWFAGVPAILGKEYAFYEQRKSELDYMQAETLDEVISEIKALIEKPEIYQQMVDNGTVRSKAFTPENITKIWSSILMDEVPKVKKSVSYKVLNVRNKNIKKFLSLFFINHTYFEWRQRLRYVIKKQS</sequence>
<evidence type="ECO:0008006" key="3">
    <source>
        <dbReference type="Google" id="ProtNLM"/>
    </source>
</evidence>
<accession>A0A1K2INR4</accession>
<evidence type="ECO:0000313" key="2">
    <source>
        <dbReference type="Proteomes" id="UP000182544"/>
    </source>
</evidence>